<keyword evidence="2" id="KW-0813">Transport</keyword>
<comment type="caution">
    <text evidence="15">The sequence shown here is derived from an EMBL/GenBank/DDBJ whole genome shotgun (WGS) entry which is preliminary data.</text>
</comment>
<feature type="non-terminal residue" evidence="15">
    <location>
        <position position="1"/>
    </location>
</feature>
<dbReference type="FunFam" id="3.10.120.10:FF:000002">
    <property type="entry name" value="Cytochrome b5 type B"/>
    <property type="match status" value="1"/>
</dbReference>
<dbReference type="GO" id="GO:0005789">
    <property type="term" value="C:endoplasmic reticulum membrane"/>
    <property type="evidence" value="ECO:0007669"/>
    <property type="project" value="UniProtKB-SubCell"/>
</dbReference>
<evidence type="ECO:0000256" key="13">
    <source>
        <dbReference type="SAM" id="MobiDB-lite"/>
    </source>
</evidence>
<gene>
    <name evidence="15" type="ORF">M569_07627</name>
</gene>
<evidence type="ECO:0000256" key="7">
    <source>
        <dbReference type="ARBA" id="ARBA00022848"/>
    </source>
</evidence>
<dbReference type="SMART" id="SM01117">
    <property type="entry name" value="Cyt-b5"/>
    <property type="match status" value="1"/>
</dbReference>
<evidence type="ECO:0000313" key="16">
    <source>
        <dbReference type="Proteomes" id="UP000015453"/>
    </source>
</evidence>
<dbReference type="PROSITE" id="PS00191">
    <property type="entry name" value="CYTOCHROME_B5_1"/>
    <property type="match status" value="1"/>
</dbReference>
<accession>S8CQJ7</accession>
<evidence type="ECO:0000256" key="4">
    <source>
        <dbReference type="ARBA" id="ARBA00022692"/>
    </source>
</evidence>
<dbReference type="Gene3D" id="3.10.120.10">
    <property type="entry name" value="Cytochrome b5-like heme/steroid binding domain"/>
    <property type="match status" value="1"/>
</dbReference>
<evidence type="ECO:0000256" key="6">
    <source>
        <dbReference type="ARBA" id="ARBA00022824"/>
    </source>
</evidence>
<organism evidence="15 16">
    <name type="scientific">Genlisea aurea</name>
    <dbReference type="NCBI Taxonomy" id="192259"/>
    <lineage>
        <taxon>Eukaryota</taxon>
        <taxon>Viridiplantae</taxon>
        <taxon>Streptophyta</taxon>
        <taxon>Embryophyta</taxon>
        <taxon>Tracheophyta</taxon>
        <taxon>Spermatophyta</taxon>
        <taxon>Magnoliopsida</taxon>
        <taxon>eudicotyledons</taxon>
        <taxon>Gunneridae</taxon>
        <taxon>Pentapetalae</taxon>
        <taxon>asterids</taxon>
        <taxon>lamiids</taxon>
        <taxon>Lamiales</taxon>
        <taxon>Lentibulariaceae</taxon>
        <taxon>Genlisea</taxon>
    </lineage>
</organism>
<dbReference type="PANTHER" id="PTHR19359">
    <property type="entry name" value="CYTOCHROME B5"/>
    <property type="match status" value="1"/>
</dbReference>
<dbReference type="GO" id="GO:0020037">
    <property type="term" value="F:heme binding"/>
    <property type="evidence" value="ECO:0007669"/>
    <property type="project" value="UniProtKB-UniRule"/>
</dbReference>
<evidence type="ECO:0000256" key="11">
    <source>
        <dbReference type="ARBA" id="ARBA00038168"/>
    </source>
</evidence>
<keyword evidence="7" id="KW-0492">Microsome</keyword>
<keyword evidence="16" id="KW-1185">Reference proteome</keyword>
<dbReference type="PANTHER" id="PTHR19359:SF135">
    <property type="entry name" value="CYTOCHROME B5 ISOFORM E"/>
    <property type="match status" value="1"/>
</dbReference>
<dbReference type="PRINTS" id="PR00363">
    <property type="entry name" value="CYTOCHROMEB5"/>
</dbReference>
<dbReference type="AlphaFoldDB" id="S8CQJ7"/>
<evidence type="ECO:0000256" key="8">
    <source>
        <dbReference type="ARBA" id="ARBA00023004"/>
    </source>
</evidence>
<keyword evidence="12" id="KW-1133">Transmembrane helix</keyword>
<feature type="transmembrane region" description="Helical" evidence="12">
    <location>
        <begin position="108"/>
        <end position="128"/>
    </location>
</feature>
<keyword evidence="9 12" id="KW-0472">Membrane</keyword>
<comment type="similarity">
    <text evidence="11 12">Belongs to the cytochrome b5 family.</text>
</comment>
<keyword evidence="4 12" id="KW-0812">Transmembrane</keyword>
<reference evidence="15 16" key="1">
    <citation type="journal article" date="2013" name="BMC Genomics">
        <title>The miniature genome of a carnivorous plant Genlisea aurea contains a low number of genes and short non-coding sequences.</title>
        <authorList>
            <person name="Leushkin E.V."/>
            <person name="Sutormin R.A."/>
            <person name="Nabieva E.R."/>
            <person name="Penin A.A."/>
            <person name="Kondrashov A.S."/>
            <person name="Logacheva M.D."/>
        </authorList>
    </citation>
    <scope>NUCLEOTIDE SEQUENCE [LARGE SCALE GENOMIC DNA]</scope>
</reference>
<name>S8CQJ7_9LAMI</name>
<feature type="compositionally biased region" description="Polar residues" evidence="13">
    <location>
        <begin position="85"/>
        <end position="103"/>
    </location>
</feature>
<sequence>FGDVLKHNRKEDCWLIIAGKVYNVTPFLEEHPGGDEVLIQSTGKDATAEFEDVGHSNDAEEKMKEFYVGDIDKSTLPEKHRSGPSPLNNNISNTTRATNNSSEDSSKLLLYILPLLVLGIAFILRFYAKQQ</sequence>
<keyword evidence="8 12" id="KW-0408">Iron</keyword>
<keyword evidence="3 12" id="KW-0349">Heme</keyword>
<evidence type="ECO:0000256" key="1">
    <source>
        <dbReference type="ARBA" id="ARBA00004131"/>
    </source>
</evidence>
<dbReference type="InterPro" id="IPR050668">
    <property type="entry name" value="Cytochrome_b5"/>
</dbReference>
<evidence type="ECO:0000256" key="12">
    <source>
        <dbReference type="RuleBase" id="RU362121"/>
    </source>
</evidence>
<evidence type="ECO:0000256" key="2">
    <source>
        <dbReference type="ARBA" id="ARBA00022448"/>
    </source>
</evidence>
<dbReference type="EMBL" id="AUSU01003272">
    <property type="protein sequence ID" value="EPS67151.1"/>
    <property type="molecule type" value="Genomic_DNA"/>
</dbReference>
<dbReference type="GO" id="GO:0046872">
    <property type="term" value="F:metal ion binding"/>
    <property type="evidence" value="ECO:0007669"/>
    <property type="project" value="UniProtKB-UniRule"/>
</dbReference>
<evidence type="ECO:0000256" key="5">
    <source>
        <dbReference type="ARBA" id="ARBA00022723"/>
    </source>
</evidence>
<feature type="non-terminal residue" evidence="15">
    <location>
        <position position="131"/>
    </location>
</feature>
<dbReference type="InterPro" id="IPR036400">
    <property type="entry name" value="Cyt_B5-like_heme/steroid_sf"/>
</dbReference>
<dbReference type="SUPFAM" id="SSF55856">
    <property type="entry name" value="Cytochrome b5-like heme/steroid binding domain"/>
    <property type="match status" value="1"/>
</dbReference>
<dbReference type="PROSITE" id="PS50255">
    <property type="entry name" value="CYTOCHROME_B5_2"/>
    <property type="match status" value="1"/>
</dbReference>
<comment type="subcellular location">
    <subcellularLocation>
        <location evidence="1">Endoplasmic reticulum membrane</location>
        <topology evidence="1">Single-pass membrane protein</topology>
        <orientation evidence="1">Cytoplasmic side</orientation>
    </subcellularLocation>
    <subcellularLocation>
        <location evidence="10">Microsome membrane</location>
        <topology evidence="10">Single-pass membrane protein</topology>
        <orientation evidence="10">Cytoplasmic side</orientation>
    </subcellularLocation>
</comment>
<protein>
    <recommendedName>
        <fullName evidence="14">Cytochrome b5 heme-binding domain-containing protein</fullName>
    </recommendedName>
</protein>
<evidence type="ECO:0000256" key="10">
    <source>
        <dbReference type="ARBA" id="ARBA00037877"/>
    </source>
</evidence>
<dbReference type="InterPro" id="IPR001199">
    <property type="entry name" value="Cyt_B5-like_heme/steroid-bd"/>
</dbReference>
<dbReference type="InterPro" id="IPR018506">
    <property type="entry name" value="Cyt_B5_heme-BS"/>
</dbReference>
<feature type="domain" description="Cytochrome b5 heme-binding" evidence="14">
    <location>
        <begin position="1"/>
        <end position="72"/>
    </location>
</feature>
<evidence type="ECO:0000256" key="3">
    <source>
        <dbReference type="ARBA" id="ARBA00022617"/>
    </source>
</evidence>
<dbReference type="Proteomes" id="UP000015453">
    <property type="component" value="Unassembled WGS sequence"/>
</dbReference>
<feature type="region of interest" description="Disordered" evidence="13">
    <location>
        <begin position="73"/>
        <end position="103"/>
    </location>
</feature>
<keyword evidence="6" id="KW-0256">Endoplasmic reticulum</keyword>
<dbReference type="OrthoDB" id="260519at2759"/>
<keyword evidence="5 12" id="KW-0479">Metal-binding</keyword>
<proteinExistence type="inferred from homology"/>
<evidence type="ECO:0000256" key="9">
    <source>
        <dbReference type="ARBA" id="ARBA00023136"/>
    </source>
</evidence>
<dbReference type="Pfam" id="PF00173">
    <property type="entry name" value="Cyt-b5"/>
    <property type="match status" value="1"/>
</dbReference>
<evidence type="ECO:0000313" key="15">
    <source>
        <dbReference type="EMBL" id="EPS67151.1"/>
    </source>
</evidence>
<evidence type="ECO:0000259" key="14">
    <source>
        <dbReference type="PROSITE" id="PS50255"/>
    </source>
</evidence>